<dbReference type="Pfam" id="PF02631">
    <property type="entry name" value="RecX_HTH2"/>
    <property type="match status" value="1"/>
</dbReference>
<evidence type="ECO:0000259" key="8">
    <source>
        <dbReference type="Pfam" id="PF21982"/>
    </source>
</evidence>
<evidence type="ECO:0000256" key="4">
    <source>
        <dbReference type="ARBA" id="ARBA00022490"/>
    </source>
</evidence>
<accession>A0ABW1NMX0</accession>
<dbReference type="Pfam" id="PF21981">
    <property type="entry name" value="RecX_HTH3"/>
    <property type="match status" value="1"/>
</dbReference>
<dbReference type="Proteomes" id="UP001596137">
    <property type="component" value="Unassembled WGS sequence"/>
</dbReference>
<dbReference type="InterPro" id="IPR003783">
    <property type="entry name" value="Regulatory_RecX"/>
</dbReference>
<comment type="subcellular location">
    <subcellularLocation>
        <location evidence="1 5">Cytoplasm</location>
    </subcellularLocation>
</comment>
<protein>
    <recommendedName>
        <fullName evidence="3 5">Regulatory protein RecX</fullName>
    </recommendedName>
</protein>
<dbReference type="PANTHER" id="PTHR33602:SF1">
    <property type="entry name" value="REGULATORY PROTEIN RECX FAMILY PROTEIN"/>
    <property type="match status" value="1"/>
</dbReference>
<evidence type="ECO:0000313" key="9">
    <source>
        <dbReference type="EMBL" id="MFC6084631.1"/>
    </source>
</evidence>
<dbReference type="EMBL" id="JBHSRF010000046">
    <property type="protein sequence ID" value="MFC6084631.1"/>
    <property type="molecule type" value="Genomic_DNA"/>
</dbReference>
<keyword evidence="10" id="KW-1185">Reference proteome</keyword>
<proteinExistence type="inferred from homology"/>
<evidence type="ECO:0000313" key="10">
    <source>
        <dbReference type="Proteomes" id="UP001596137"/>
    </source>
</evidence>
<dbReference type="HAMAP" id="MF_01114">
    <property type="entry name" value="RecX"/>
    <property type="match status" value="1"/>
</dbReference>
<comment type="caution">
    <text evidence="9">The sequence shown here is derived from an EMBL/GenBank/DDBJ whole genome shotgun (WGS) entry which is preliminary data.</text>
</comment>
<comment type="similarity">
    <text evidence="2 5">Belongs to the RecX family.</text>
</comment>
<evidence type="ECO:0000256" key="5">
    <source>
        <dbReference type="HAMAP-Rule" id="MF_01114"/>
    </source>
</evidence>
<gene>
    <name evidence="5" type="primary">recX</name>
    <name evidence="9" type="ORF">ACFP1K_25960</name>
</gene>
<evidence type="ECO:0000256" key="1">
    <source>
        <dbReference type="ARBA" id="ARBA00004496"/>
    </source>
</evidence>
<dbReference type="InterPro" id="IPR053924">
    <property type="entry name" value="RecX_HTH_2nd"/>
</dbReference>
<evidence type="ECO:0000259" key="6">
    <source>
        <dbReference type="Pfam" id="PF02631"/>
    </source>
</evidence>
<keyword evidence="4 5" id="KW-0963">Cytoplasm</keyword>
<dbReference type="Gene3D" id="1.10.10.10">
    <property type="entry name" value="Winged helix-like DNA-binding domain superfamily/Winged helix DNA-binding domain"/>
    <property type="match status" value="3"/>
</dbReference>
<reference evidence="10" key="1">
    <citation type="journal article" date="2019" name="Int. J. Syst. Evol. Microbiol.">
        <title>The Global Catalogue of Microorganisms (GCM) 10K type strain sequencing project: providing services to taxonomists for standard genome sequencing and annotation.</title>
        <authorList>
            <consortium name="The Broad Institute Genomics Platform"/>
            <consortium name="The Broad Institute Genome Sequencing Center for Infectious Disease"/>
            <person name="Wu L."/>
            <person name="Ma J."/>
        </authorList>
    </citation>
    <scope>NUCLEOTIDE SEQUENCE [LARGE SCALE GENOMIC DNA]</scope>
    <source>
        <strain evidence="10">JCM 30346</strain>
    </source>
</reference>
<dbReference type="RefSeq" id="WP_380757965.1">
    <property type="nucleotide sequence ID" value="NZ_JBHSRF010000046.1"/>
</dbReference>
<name>A0ABW1NMX0_9ACTN</name>
<feature type="domain" description="RecX third three-helical" evidence="7">
    <location>
        <begin position="95"/>
        <end position="142"/>
    </location>
</feature>
<comment type="function">
    <text evidence="5">Modulates RecA activity.</text>
</comment>
<dbReference type="InterPro" id="IPR053925">
    <property type="entry name" value="RecX_HTH_3rd"/>
</dbReference>
<feature type="domain" description="RecX first three-helical" evidence="8">
    <location>
        <begin position="2"/>
        <end position="40"/>
    </location>
</feature>
<dbReference type="PANTHER" id="PTHR33602">
    <property type="entry name" value="REGULATORY PROTEIN RECX FAMILY PROTEIN"/>
    <property type="match status" value="1"/>
</dbReference>
<evidence type="ECO:0000256" key="3">
    <source>
        <dbReference type="ARBA" id="ARBA00018111"/>
    </source>
</evidence>
<evidence type="ECO:0000256" key="2">
    <source>
        <dbReference type="ARBA" id="ARBA00009695"/>
    </source>
</evidence>
<organism evidence="9 10">
    <name type="scientific">Sphaerisporangium aureirubrum</name>
    <dbReference type="NCBI Taxonomy" id="1544736"/>
    <lineage>
        <taxon>Bacteria</taxon>
        <taxon>Bacillati</taxon>
        <taxon>Actinomycetota</taxon>
        <taxon>Actinomycetes</taxon>
        <taxon>Streptosporangiales</taxon>
        <taxon>Streptosporangiaceae</taxon>
        <taxon>Sphaerisporangium</taxon>
    </lineage>
</organism>
<dbReference type="Pfam" id="PF21982">
    <property type="entry name" value="RecX_HTH1"/>
    <property type="match status" value="1"/>
</dbReference>
<feature type="domain" description="RecX second three-helical" evidence="6">
    <location>
        <begin position="48"/>
        <end position="88"/>
    </location>
</feature>
<dbReference type="InterPro" id="IPR053926">
    <property type="entry name" value="RecX_HTH_1st"/>
</dbReference>
<sequence>MARGICLRLLTLAPRTRVELARALRKRNVPDDVAEAVLNRYTEVGLIDDEAYAEAWVGSRHAGRGLARRALAAELRTRGVAEDTVRDAVDRLDPEQELETARRLVARRLPATEGLQPAARVRRLAGMLARKGYSGSVAYRVVREALESEGHPTEDDMFEGMD</sequence>
<dbReference type="InterPro" id="IPR036388">
    <property type="entry name" value="WH-like_DNA-bd_sf"/>
</dbReference>
<evidence type="ECO:0000259" key="7">
    <source>
        <dbReference type="Pfam" id="PF21981"/>
    </source>
</evidence>